<dbReference type="PANTHER" id="PTHR24112">
    <property type="entry name" value="LEUCINE-RICH REPEAT, ISOFORM F-RELATED"/>
    <property type="match status" value="1"/>
</dbReference>
<reference evidence="1" key="3">
    <citation type="submission" date="2015-02" db="UniProtKB">
        <authorList>
            <consortium name="EnsemblProtists"/>
        </authorList>
    </citation>
    <scope>IDENTIFICATION</scope>
    <source>
        <strain evidence="1">DAOM BR144</strain>
    </source>
</reference>
<dbReference type="Proteomes" id="UP000019132">
    <property type="component" value="Unassembled WGS sequence"/>
</dbReference>
<dbReference type="InterPro" id="IPR001611">
    <property type="entry name" value="Leu-rich_rpt"/>
</dbReference>
<dbReference type="InterPro" id="IPR051279">
    <property type="entry name" value="PP1-Reg/Actin-Interact_Protein"/>
</dbReference>
<proteinExistence type="predicted"/>
<dbReference type="VEuPathDB" id="FungiDB:PYU1_G013248"/>
<dbReference type="AlphaFoldDB" id="K3X7S8"/>
<dbReference type="SUPFAM" id="SSF52047">
    <property type="entry name" value="RNI-like"/>
    <property type="match status" value="1"/>
</dbReference>
<dbReference type="SMART" id="SM00368">
    <property type="entry name" value="LRR_RI"/>
    <property type="match status" value="1"/>
</dbReference>
<evidence type="ECO:0000313" key="1">
    <source>
        <dbReference type="EnsemblProtists" id="PYU1_T013277"/>
    </source>
</evidence>
<protein>
    <submittedName>
        <fullName evidence="1">Uncharacterized protein</fullName>
    </submittedName>
</protein>
<dbReference type="InParanoid" id="K3X7S8"/>
<dbReference type="InterPro" id="IPR032675">
    <property type="entry name" value="LRR_dom_sf"/>
</dbReference>
<organism evidence="1 2">
    <name type="scientific">Globisporangium ultimum (strain ATCC 200006 / CBS 805.95 / DAOM BR144)</name>
    <name type="common">Pythium ultimum</name>
    <dbReference type="NCBI Taxonomy" id="431595"/>
    <lineage>
        <taxon>Eukaryota</taxon>
        <taxon>Sar</taxon>
        <taxon>Stramenopiles</taxon>
        <taxon>Oomycota</taxon>
        <taxon>Peronosporomycetes</taxon>
        <taxon>Pythiales</taxon>
        <taxon>Pythiaceae</taxon>
        <taxon>Globisporangium</taxon>
    </lineage>
</organism>
<sequence>MASVANGDGDATNSCCERFVQETNVPINALLRCTRRTTAWEDAFLTLSDPPPLYVCVDRLARHHRRNETQWLRLLIQTMRRLESCSFELGSVNSSQKETFWTSVFPSYEKGDGDMDVGIEKWMLAHDTFPRIVFDFHKLEISQSRLDAIAQVVAERVNSVGLMVAKEPVCHRTVAFGLKFTQCELFNTHSMVLLRQFLEQLFMPDRSASCEDSVKIRSLDLSNNQMNKQQLSVLVQIVKKNREVYNIEEIQLCDVYFSRHHSSDEANVLQTLIRAIFDQPLIDDIQPHTITNGFIGSGFKRVSLNHTSLRAQHFAALCASLRYGCSVKELSLVATLNQVTGDDKRECWRWLAFGLFYPRLRRFKEHFKLEKIDLSRLQLNAADVETIRKTLANPAAELLPSGYKQEENVLISCLVAANSQVYDANQDVAITLKEPRILEALCVSADWISVVLPGFGLGWVQAECVVKVEREPISSFQADHLFDLCLHRVSSHEAVMTSLLRCIGRHLRAVSLKFNHIDHETIAVIRSYCVNLMHLDLEGCSIDTDGVRLLVSRSQGQFSSRLLSLNLSDNFIGDEGIDVLASALENPGINSSLPALRELRLISTYFSLFALSKLSNSLHLNRTLALLEFEDLPFDSRNVVNRVDIDTLHQAKLLQITLPLDQKLAILSVLHHDDVALLSARKALDPYVVSLIFQFTGNGLYRRLLWRSMSDGDY</sequence>
<dbReference type="STRING" id="431595.K3X7S8"/>
<evidence type="ECO:0000313" key="2">
    <source>
        <dbReference type="Proteomes" id="UP000019132"/>
    </source>
</evidence>
<dbReference type="Gene3D" id="3.80.10.10">
    <property type="entry name" value="Ribonuclease Inhibitor"/>
    <property type="match status" value="2"/>
</dbReference>
<keyword evidence="2" id="KW-1185">Reference proteome</keyword>
<accession>K3X7S8</accession>
<dbReference type="EnsemblProtists" id="PYU1_T013277">
    <property type="protein sequence ID" value="PYU1_T013277"/>
    <property type="gene ID" value="PYU1_G013248"/>
</dbReference>
<dbReference type="HOGENOM" id="CLU_015222_0_0_1"/>
<name>K3X7S8_GLOUD</name>
<dbReference type="EMBL" id="GL376627">
    <property type="status" value="NOT_ANNOTATED_CDS"/>
    <property type="molecule type" value="Genomic_DNA"/>
</dbReference>
<reference evidence="2" key="1">
    <citation type="journal article" date="2010" name="Genome Biol.">
        <title>Genome sequence of the necrotrophic plant pathogen Pythium ultimum reveals original pathogenicity mechanisms and effector repertoire.</title>
        <authorList>
            <person name="Levesque C.A."/>
            <person name="Brouwer H."/>
            <person name="Cano L."/>
            <person name="Hamilton J.P."/>
            <person name="Holt C."/>
            <person name="Huitema E."/>
            <person name="Raffaele S."/>
            <person name="Robideau G.P."/>
            <person name="Thines M."/>
            <person name="Win J."/>
            <person name="Zerillo M.M."/>
            <person name="Beakes G.W."/>
            <person name="Boore J.L."/>
            <person name="Busam D."/>
            <person name="Dumas B."/>
            <person name="Ferriera S."/>
            <person name="Fuerstenberg S.I."/>
            <person name="Gachon C.M."/>
            <person name="Gaulin E."/>
            <person name="Govers F."/>
            <person name="Grenville-Briggs L."/>
            <person name="Horner N."/>
            <person name="Hostetler J."/>
            <person name="Jiang R.H."/>
            <person name="Johnson J."/>
            <person name="Krajaejun T."/>
            <person name="Lin H."/>
            <person name="Meijer H.J."/>
            <person name="Moore B."/>
            <person name="Morris P."/>
            <person name="Phuntmart V."/>
            <person name="Puiu D."/>
            <person name="Shetty J."/>
            <person name="Stajich J.E."/>
            <person name="Tripathy S."/>
            <person name="Wawra S."/>
            <person name="van West P."/>
            <person name="Whitty B.R."/>
            <person name="Coutinho P.M."/>
            <person name="Henrissat B."/>
            <person name="Martin F."/>
            <person name="Thomas P.D."/>
            <person name="Tyler B.M."/>
            <person name="De Vries R.P."/>
            <person name="Kamoun S."/>
            <person name="Yandell M."/>
            <person name="Tisserat N."/>
            <person name="Buell C.R."/>
        </authorList>
    </citation>
    <scope>NUCLEOTIDE SEQUENCE</scope>
    <source>
        <strain evidence="2">DAOM:BR144</strain>
    </source>
</reference>
<dbReference type="eggNOG" id="ENOG502S7GI">
    <property type="taxonomic scope" value="Eukaryota"/>
</dbReference>
<dbReference type="Pfam" id="PF13516">
    <property type="entry name" value="LRR_6"/>
    <property type="match status" value="2"/>
</dbReference>
<reference evidence="2" key="2">
    <citation type="submission" date="2010-04" db="EMBL/GenBank/DDBJ databases">
        <authorList>
            <person name="Buell R."/>
            <person name="Hamilton J."/>
            <person name="Hostetler J."/>
        </authorList>
    </citation>
    <scope>NUCLEOTIDE SEQUENCE [LARGE SCALE GENOMIC DNA]</scope>
    <source>
        <strain evidence="2">DAOM:BR144</strain>
    </source>
</reference>